<proteinExistence type="predicted"/>
<gene>
    <name evidence="1" type="ORF">LOY88_002958</name>
</gene>
<dbReference type="EMBL" id="JALBCA010000036">
    <property type="protein sequence ID" value="KAI2387813.1"/>
    <property type="molecule type" value="Genomic_DNA"/>
</dbReference>
<evidence type="ECO:0000313" key="1">
    <source>
        <dbReference type="EMBL" id="KAI2387813.1"/>
    </source>
</evidence>
<reference evidence="1" key="1">
    <citation type="journal article" date="2022" name="bioRxiv">
        <title>Population genetic analysis of Ophidiomyces ophidiicola, the causative agent of snake fungal disease, indicates recent introductions to the USA.</title>
        <authorList>
            <person name="Ladner J.T."/>
            <person name="Palmer J.M."/>
            <person name="Ettinger C.L."/>
            <person name="Stajich J.E."/>
            <person name="Farrell T.M."/>
            <person name="Glorioso B.M."/>
            <person name="Lawson B."/>
            <person name="Price S.J."/>
            <person name="Stengle A.G."/>
            <person name="Grear D.A."/>
            <person name="Lorch J.M."/>
        </authorList>
    </citation>
    <scope>NUCLEOTIDE SEQUENCE</scope>
    <source>
        <strain evidence="1">NWHC 24266-5</strain>
    </source>
</reference>
<sequence length="129" mass="14626">MADKGDARHDSIGFDRRESVMAMSQNLTGEIRNPLSDIPREQLLQDVDDFANQQNLTDILPLLRKGALVAQSPADFENIADLDEADREALRNEVAHRWRHPWALYYTILLNSIAAAIQGWDQTGMLRPD</sequence>
<organism evidence="1">
    <name type="scientific">Ophidiomyces ophidiicola</name>
    <dbReference type="NCBI Taxonomy" id="1387563"/>
    <lineage>
        <taxon>Eukaryota</taxon>
        <taxon>Fungi</taxon>
        <taxon>Dikarya</taxon>
        <taxon>Ascomycota</taxon>
        <taxon>Pezizomycotina</taxon>
        <taxon>Eurotiomycetes</taxon>
        <taxon>Eurotiomycetidae</taxon>
        <taxon>Onygenales</taxon>
        <taxon>Onygenaceae</taxon>
        <taxon>Ophidiomyces</taxon>
    </lineage>
</organism>
<protein>
    <submittedName>
        <fullName evidence="1">Uncharacterized protein</fullName>
    </submittedName>
</protein>
<name>A0ACB8UXW7_9EURO</name>
<comment type="caution">
    <text evidence="1">The sequence shown here is derived from an EMBL/GenBank/DDBJ whole genome shotgun (WGS) entry which is preliminary data.</text>
</comment>
<accession>A0ACB8UXW7</accession>